<dbReference type="SUPFAM" id="SSF74853">
    <property type="entry name" value="Lamin A/C globular tail domain"/>
    <property type="match status" value="1"/>
</dbReference>
<dbReference type="EMBL" id="AMFJ01000480">
    <property type="protein sequence ID" value="EKE27445.1"/>
    <property type="molecule type" value="Genomic_DNA"/>
</dbReference>
<comment type="caution">
    <text evidence="2">The sequence shown here is derived from an EMBL/GenBank/DDBJ whole genome shotgun (WGS) entry which is preliminary data.</text>
</comment>
<dbReference type="Gene3D" id="2.60.40.1260">
    <property type="entry name" value="Lamin Tail domain"/>
    <property type="match status" value="1"/>
</dbReference>
<accession>K2GVS4</accession>
<evidence type="ECO:0000259" key="1">
    <source>
        <dbReference type="Pfam" id="PF00932"/>
    </source>
</evidence>
<sequence length="907" mass="106213">MKLRYFFWFAIFFCSYVAIVFAQGLMISSVFPNTDDDANMEYIEIYNSTSEPFALSWYYLKDKSEKTFTYWENIILQPWEARKIYRSESKIILNNSDEEIWLYDSFWNVADSFSYSTSIKNLPISTMHQLPVIEVPPVIIENTGATATWTEIPPIIEIPPVIIGNTGTTATWADSLPPVNNLTWAILSDSGTIMNSWSEIIKQLEALNLYYSDSDFNWKVDNLEIEFNQAITGALVLENFKIYSNSWGLSLSRIDLSSELITENHMSWSSIFLTLLEQDNFKPTLNINNSTSSDLRIKTSPWAGIFDLWWNEMRAITLTASFSNYRNVFKRENMAWLVQTGAILDLSWQTAPSAWWDSGSSQTSLIIPDIFITLQQPSYIIKSEDGDVYFCDNIHEDCRANFSLEASFSWAYGNLNCSMSIWTGDISETCNPSAIIFWTWTTEIEFKIFEKLYPLNFKSKKITISNMPQVIVVPTPIISIQSWLDSENVCNKAECSVNFNWKTSFEGNESKYVCLWDFWWWVFAEWNQLSCNPNYIKYRPWTYLIILRISEKWNENNYKEKYFKLKNNYIFWNPVASAGETVNSWSIFKIRLEWVTDSEFKKLEGNVLHCSSYDFCSLNFNVENAFSWTIRGKLTYLWDFGNSITSDKRNPPTIKYSSWSYQIKLVVTDILWNKQEDFFYVEFQPRIKEKKAKKEAEPKDAAKDEFKEFSNLLKEMLEVTKEELEVEKLLDKLLARTQKEIDFIGNFQLKLQWKKSKNLYFKKSDSIDCKTRKECSINLWLETSKIDWFKYLWNFGNWLTFTWANPKTINYAPWRYLATLSISDENDIAILKKAIHIHVSKIPPAKKKLKAKKKKAAKKQKALIVSEKKYKIIPSSFFGSFGKEKAYASFMVILSITILFIYLKRKL</sequence>
<proteinExistence type="predicted"/>
<dbReference type="AlphaFoldDB" id="K2GVS4"/>
<organism evidence="2">
    <name type="scientific">uncultured bacterium</name>
    <name type="common">gcode 4</name>
    <dbReference type="NCBI Taxonomy" id="1234023"/>
    <lineage>
        <taxon>Bacteria</taxon>
        <taxon>environmental samples</taxon>
    </lineage>
</organism>
<dbReference type="InterPro" id="IPR001322">
    <property type="entry name" value="Lamin_tail_dom"/>
</dbReference>
<name>K2GVS4_9BACT</name>
<dbReference type="Pfam" id="PF00932">
    <property type="entry name" value="LTD"/>
    <property type="match status" value="1"/>
</dbReference>
<protein>
    <recommendedName>
        <fullName evidence="1">LTD domain-containing protein</fullName>
    </recommendedName>
</protein>
<dbReference type="SUPFAM" id="SSF49299">
    <property type="entry name" value="PKD domain"/>
    <property type="match status" value="2"/>
</dbReference>
<gene>
    <name evidence="2" type="ORF">ACD_3C00206G0007</name>
</gene>
<evidence type="ECO:0000313" key="2">
    <source>
        <dbReference type="EMBL" id="EKE27445.1"/>
    </source>
</evidence>
<dbReference type="InterPro" id="IPR035986">
    <property type="entry name" value="PKD_dom_sf"/>
</dbReference>
<feature type="domain" description="LTD" evidence="1">
    <location>
        <begin position="24"/>
        <end position="116"/>
    </location>
</feature>
<dbReference type="InterPro" id="IPR036415">
    <property type="entry name" value="Lamin_tail_dom_sf"/>
</dbReference>
<reference evidence="2" key="1">
    <citation type="journal article" date="2012" name="Science">
        <title>Fermentation, hydrogen, and sulfur metabolism in multiple uncultivated bacterial phyla.</title>
        <authorList>
            <person name="Wrighton K.C."/>
            <person name="Thomas B.C."/>
            <person name="Sharon I."/>
            <person name="Miller C.S."/>
            <person name="Castelle C.J."/>
            <person name="VerBerkmoes N.C."/>
            <person name="Wilkins M.J."/>
            <person name="Hettich R.L."/>
            <person name="Lipton M.S."/>
            <person name="Williams K.H."/>
            <person name="Long P.E."/>
            <person name="Banfield J.F."/>
        </authorList>
    </citation>
    <scope>NUCLEOTIDE SEQUENCE [LARGE SCALE GENOMIC DNA]</scope>
</reference>